<dbReference type="Proteomes" id="UP000828251">
    <property type="component" value="Unassembled WGS sequence"/>
</dbReference>
<accession>A0A9D3U7L4</accession>
<protein>
    <recommendedName>
        <fullName evidence="1">Aminotransferase-like plant mobile domain-containing protein</fullName>
    </recommendedName>
</protein>
<dbReference type="OrthoDB" id="1751334at2759"/>
<dbReference type="PANTHER" id="PTHR46033">
    <property type="entry name" value="PROTEIN MAIN-LIKE 2"/>
    <property type="match status" value="1"/>
</dbReference>
<dbReference type="InterPro" id="IPR044824">
    <property type="entry name" value="MAIN-like"/>
</dbReference>
<keyword evidence="3" id="KW-1185">Reference proteome</keyword>
<name>A0A9D3U7L4_9ROSI</name>
<dbReference type="InterPro" id="IPR019557">
    <property type="entry name" value="AminoTfrase-like_pln_mobile"/>
</dbReference>
<organism evidence="2 3">
    <name type="scientific">Gossypium stocksii</name>
    <dbReference type="NCBI Taxonomy" id="47602"/>
    <lineage>
        <taxon>Eukaryota</taxon>
        <taxon>Viridiplantae</taxon>
        <taxon>Streptophyta</taxon>
        <taxon>Embryophyta</taxon>
        <taxon>Tracheophyta</taxon>
        <taxon>Spermatophyta</taxon>
        <taxon>Magnoliopsida</taxon>
        <taxon>eudicotyledons</taxon>
        <taxon>Gunneridae</taxon>
        <taxon>Pentapetalae</taxon>
        <taxon>rosids</taxon>
        <taxon>malvids</taxon>
        <taxon>Malvales</taxon>
        <taxon>Malvaceae</taxon>
        <taxon>Malvoideae</taxon>
        <taxon>Gossypium</taxon>
    </lineage>
</organism>
<evidence type="ECO:0000313" key="2">
    <source>
        <dbReference type="EMBL" id="KAH1031314.1"/>
    </source>
</evidence>
<dbReference type="GO" id="GO:0010073">
    <property type="term" value="P:meristem maintenance"/>
    <property type="evidence" value="ECO:0007669"/>
    <property type="project" value="InterPro"/>
</dbReference>
<dbReference type="PANTHER" id="PTHR46033:SF8">
    <property type="entry name" value="PROTEIN MAINTENANCE OF MERISTEMS-LIKE"/>
    <property type="match status" value="1"/>
</dbReference>
<proteinExistence type="predicted"/>
<dbReference type="AlphaFoldDB" id="A0A9D3U7L4"/>
<comment type="caution">
    <text evidence="2">The sequence shown here is derived from an EMBL/GenBank/DDBJ whole genome shotgun (WGS) entry which is preliminary data.</text>
</comment>
<reference evidence="2 3" key="1">
    <citation type="journal article" date="2021" name="Plant Biotechnol. J.">
        <title>Multi-omics assisted identification of the key and species-specific regulatory components of drought-tolerant mechanisms in Gossypium stocksii.</title>
        <authorList>
            <person name="Yu D."/>
            <person name="Ke L."/>
            <person name="Zhang D."/>
            <person name="Wu Y."/>
            <person name="Sun Y."/>
            <person name="Mei J."/>
            <person name="Sun J."/>
            <person name="Sun Y."/>
        </authorList>
    </citation>
    <scope>NUCLEOTIDE SEQUENCE [LARGE SCALE GENOMIC DNA]</scope>
    <source>
        <strain evidence="3">cv. E1</strain>
        <tissue evidence="2">Leaf</tissue>
    </source>
</reference>
<dbReference type="EMBL" id="JAIQCV010000013">
    <property type="protein sequence ID" value="KAH1031314.1"/>
    <property type="molecule type" value="Genomic_DNA"/>
</dbReference>
<gene>
    <name evidence="2" type="ORF">J1N35_043488</name>
</gene>
<dbReference type="Pfam" id="PF10536">
    <property type="entry name" value="PMD"/>
    <property type="match status" value="1"/>
</dbReference>
<evidence type="ECO:0000259" key="1">
    <source>
        <dbReference type="Pfam" id="PF10536"/>
    </source>
</evidence>
<feature type="domain" description="Aminotransferase-like plant mobile" evidence="1">
    <location>
        <begin position="2"/>
        <end position="113"/>
    </location>
</feature>
<sequence length="124" mass="14608">MPYRRLEIAAIIPSFAYIHSHLWCTNAPIINFNVVEWYHGDRVLRQFGCIQYIPDPPCKVGEVHGINKRGKQELHWGVKQQRFITVWNDRLARIPQMDMSFDLQALLEYIQWYCSMGKPYILGG</sequence>
<evidence type="ECO:0000313" key="3">
    <source>
        <dbReference type="Proteomes" id="UP000828251"/>
    </source>
</evidence>